<name>A0ABP4X303_9MICO</name>
<organism evidence="2 3">
    <name type="scientific">Agromyces humatus</name>
    <dbReference type="NCBI Taxonomy" id="279573"/>
    <lineage>
        <taxon>Bacteria</taxon>
        <taxon>Bacillati</taxon>
        <taxon>Actinomycetota</taxon>
        <taxon>Actinomycetes</taxon>
        <taxon>Micrococcales</taxon>
        <taxon>Microbacteriaceae</taxon>
        <taxon>Agromyces</taxon>
    </lineage>
</organism>
<accession>A0ABP4X303</accession>
<feature type="region of interest" description="Disordered" evidence="1">
    <location>
        <begin position="1"/>
        <end position="44"/>
    </location>
</feature>
<dbReference type="InterPro" id="IPR052552">
    <property type="entry name" value="YeaO-like"/>
</dbReference>
<evidence type="ECO:0000313" key="2">
    <source>
        <dbReference type="EMBL" id="GAA1767019.1"/>
    </source>
</evidence>
<comment type="caution">
    <text evidence="2">The sequence shown here is derived from an EMBL/GenBank/DDBJ whole genome shotgun (WGS) entry which is preliminary data.</text>
</comment>
<evidence type="ECO:0000313" key="3">
    <source>
        <dbReference type="Proteomes" id="UP001500506"/>
    </source>
</evidence>
<keyword evidence="3" id="KW-1185">Reference proteome</keyword>
<reference evidence="3" key="1">
    <citation type="journal article" date="2019" name="Int. J. Syst. Evol. Microbiol.">
        <title>The Global Catalogue of Microorganisms (GCM) 10K type strain sequencing project: providing services to taxonomists for standard genome sequencing and annotation.</title>
        <authorList>
            <consortium name="The Broad Institute Genomics Platform"/>
            <consortium name="The Broad Institute Genome Sequencing Center for Infectious Disease"/>
            <person name="Wu L."/>
            <person name="Ma J."/>
        </authorList>
    </citation>
    <scope>NUCLEOTIDE SEQUENCE [LARGE SCALE GENOMIC DNA]</scope>
    <source>
        <strain evidence="3">JCM 14319</strain>
    </source>
</reference>
<dbReference type="Proteomes" id="UP001500506">
    <property type="component" value="Unassembled WGS sequence"/>
</dbReference>
<dbReference type="Pfam" id="PF22752">
    <property type="entry name" value="DUF488-N3i"/>
    <property type="match status" value="1"/>
</dbReference>
<evidence type="ECO:0008006" key="4">
    <source>
        <dbReference type="Google" id="ProtNLM"/>
    </source>
</evidence>
<protein>
    <recommendedName>
        <fullName evidence="4">DUF3263 domain-containing protein</fullName>
    </recommendedName>
</protein>
<sequence>MASGCSSTGSGRAASARSEPTSSNGARPSLRHPNCGNGTVTTPEKFDEFADRYRAELADAERSAAFADLQKWATEGPLTLLTASKRADISEATVLERLLGDLADPAR</sequence>
<feature type="compositionally biased region" description="Low complexity" evidence="1">
    <location>
        <begin position="1"/>
        <end position="18"/>
    </location>
</feature>
<dbReference type="EMBL" id="BAAANH010000006">
    <property type="protein sequence ID" value="GAA1767019.1"/>
    <property type="molecule type" value="Genomic_DNA"/>
</dbReference>
<evidence type="ECO:0000256" key="1">
    <source>
        <dbReference type="SAM" id="MobiDB-lite"/>
    </source>
</evidence>
<gene>
    <name evidence="2" type="ORF">GCM10009747_29250</name>
</gene>
<proteinExistence type="predicted"/>